<evidence type="ECO:0000313" key="2">
    <source>
        <dbReference type="Proteomes" id="UP000062317"/>
    </source>
</evidence>
<reference evidence="1 2" key="1">
    <citation type="submission" date="2015-11" db="EMBL/GenBank/DDBJ databases">
        <title>Expanding the genomic diversity of Burkholderia species for the development of highly accurate diagnostics.</title>
        <authorList>
            <person name="Sahl J."/>
            <person name="Keim P."/>
            <person name="Wagner D."/>
        </authorList>
    </citation>
    <scope>NUCLEOTIDE SEQUENCE [LARGE SCALE GENOMIC DNA]</scope>
    <source>
        <strain evidence="1 2">MSMB1301WGS</strain>
    </source>
</reference>
<dbReference type="Proteomes" id="UP000062317">
    <property type="component" value="Unassembled WGS sequence"/>
</dbReference>
<name>A0A105V3U5_9BURK</name>
<dbReference type="EMBL" id="LPEQ01000113">
    <property type="protein sequence ID" value="KVV40885.1"/>
    <property type="molecule type" value="Genomic_DNA"/>
</dbReference>
<keyword evidence="2" id="KW-1185">Reference proteome</keyword>
<sequence>MCLYEQALQDALKATTYQEASQRGELLAQAMIEYLYANPQFAGSNVLGQIIDRISGNPVVATGVLAGLFGILERRLCGVSARATSFNHADVTVAV</sequence>
<proteinExistence type="predicted"/>
<evidence type="ECO:0000313" key="1">
    <source>
        <dbReference type="EMBL" id="KVV40885.1"/>
    </source>
</evidence>
<comment type="caution">
    <text evidence="1">The sequence shown here is derived from an EMBL/GenBank/DDBJ whole genome shotgun (WGS) entry which is preliminary data.</text>
</comment>
<accession>A0A105V3U5</accession>
<protein>
    <submittedName>
        <fullName evidence="1">Uncharacterized protein</fullName>
    </submittedName>
</protein>
<organism evidence="1 2">
    <name type="scientific">Burkholderia territorii</name>
    <dbReference type="NCBI Taxonomy" id="1503055"/>
    <lineage>
        <taxon>Bacteria</taxon>
        <taxon>Pseudomonadati</taxon>
        <taxon>Pseudomonadota</taxon>
        <taxon>Betaproteobacteria</taxon>
        <taxon>Burkholderiales</taxon>
        <taxon>Burkholderiaceae</taxon>
        <taxon>Burkholderia</taxon>
        <taxon>Burkholderia cepacia complex</taxon>
    </lineage>
</organism>
<dbReference type="AlphaFoldDB" id="A0A105V3U5"/>
<gene>
    <name evidence="1" type="ORF">WT27_13230</name>
</gene>